<organism evidence="1 2">
    <name type="scientific">Taibaiella soli</name>
    <dbReference type="NCBI Taxonomy" id="1649169"/>
    <lineage>
        <taxon>Bacteria</taxon>
        <taxon>Pseudomonadati</taxon>
        <taxon>Bacteroidota</taxon>
        <taxon>Chitinophagia</taxon>
        <taxon>Chitinophagales</taxon>
        <taxon>Chitinophagaceae</taxon>
        <taxon>Taibaiella</taxon>
    </lineage>
</organism>
<keyword evidence="2" id="KW-1185">Reference proteome</keyword>
<evidence type="ECO:0000313" key="2">
    <source>
        <dbReference type="Proteomes" id="UP000248745"/>
    </source>
</evidence>
<dbReference type="Proteomes" id="UP000248745">
    <property type="component" value="Unassembled WGS sequence"/>
</dbReference>
<name>A0A2W2BFZ4_9BACT</name>
<comment type="caution">
    <text evidence="1">The sequence shown here is derived from an EMBL/GenBank/DDBJ whole genome shotgun (WGS) entry which is preliminary data.</text>
</comment>
<dbReference type="EMBL" id="QKTW01000002">
    <property type="protein sequence ID" value="PZF74827.1"/>
    <property type="molecule type" value="Genomic_DNA"/>
</dbReference>
<reference evidence="1 2" key="1">
    <citation type="submission" date="2018-06" db="EMBL/GenBank/DDBJ databases">
        <title>Mucibacter soli gen. nov., sp. nov., a new member of the family Chitinophagaceae producing mucin.</title>
        <authorList>
            <person name="Kim M.-K."/>
            <person name="Park S."/>
            <person name="Kim T.-S."/>
            <person name="Joung Y."/>
            <person name="Han J.-H."/>
            <person name="Kim S.B."/>
        </authorList>
    </citation>
    <scope>NUCLEOTIDE SEQUENCE [LARGE SCALE GENOMIC DNA]</scope>
    <source>
        <strain evidence="1 2">R1-15</strain>
    </source>
</reference>
<protein>
    <submittedName>
        <fullName evidence="1">Uncharacterized protein</fullName>
    </submittedName>
</protein>
<proteinExistence type="predicted"/>
<dbReference type="AlphaFoldDB" id="A0A2W2BFZ4"/>
<dbReference type="RefSeq" id="WP_110997033.1">
    <property type="nucleotide sequence ID" value="NZ_QKTW01000002.1"/>
</dbReference>
<gene>
    <name evidence="1" type="ORF">DN068_01115</name>
</gene>
<sequence>MKTPMTMSAKKMQYKLIQFSENKIAVSKKIKAVKSIEELMREADLHFEFAIEMIPRPRNSGTLFDF</sequence>
<evidence type="ECO:0000313" key="1">
    <source>
        <dbReference type="EMBL" id="PZF74827.1"/>
    </source>
</evidence>
<accession>A0A2W2BFZ4</accession>